<organism evidence="1 2">
    <name type="scientific">Actinopolymorpha rutila</name>
    <dbReference type="NCBI Taxonomy" id="446787"/>
    <lineage>
        <taxon>Bacteria</taxon>
        <taxon>Bacillati</taxon>
        <taxon>Actinomycetota</taxon>
        <taxon>Actinomycetes</taxon>
        <taxon>Propionibacteriales</taxon>
        <taxon>Actinopolymorphaceae</taxon>
        <taxon>Actinopolymorpha</taxon>
    </lineage>
</organism>
<accession>A0A852ZP76</accession>
<dbReference type="EMBL" id="JACBZH010000001">
    <property type="protein sequence ID" value="NYH93352.1"/>
    <property type="molecule type" value="Genomic_DNA"/>
</dbReference>
<dbReference type="AlphaFoldDB" id="A0A852ZP76"/>
<dbReference type="RefSeq" id="WP_179790889.1">
    <property type="nucleotide sequence ID" value="NZ_BAAARR010000045.1"/>
</dbReference>
<comment type="caution">
    <text evidence="1">The sequence shown here is derived from an EMBL/GenBank/DDBJ whole genome shotgun (WGS) entry which is preliminary data.</text>
</comment>
<proteinExistence type="predicted"/>
<dbReference type="Proteomes" id="UP000579605">
    <property type="component" value="Unassembled WGS sequence"/>
</dbReference>
<protein>
    <submittedName>
        <fullName evidence="1">Uncharacterized protein</fullName>
    </submittedName>
</protein>
<name>A0A852ZP76_9ACTN</name>
<sequence length="798" mass="87868">MSYESRFTASPAYALGRLQRALDTVANSDDPLVRARAQQKATKWQAVIAGIASGQLDIGSRTPVADTPAWVTLEVVHGGFATGRYLAEAPLSNDEVDQVRSLPAAVPGTTDRERLNLWYLGDEGQETLLQALRTEQYRVDVPEESALLVIAWLLDRGHVEKALDLVAELRPLMHRLRFTPRPARDAAPSGAVVRLESVATVEAALRSTRVPPAIARMRETLLVWDPLYDRLVALWCDTVDGDLPSLATTAEKADGQVVGGWPCRIWPADWSERRRALLNDVETAARAEGRIAPERHPRSNFARLHRALQSCPEDSRSLSAREVGWIRRALANTLAKHGAPGSQTRTTLRSAQAASVARPTHAALAQVVARRLDLYPQEGGLPSIALVTEDAADGESPDVHAGSPIPPHLVAKATRALEAPISELVSRGVITSGEMLARVLPQVTSQLLAANFTDTGLATAYAHTYAAFRRRRSLLLLNLEHQVRFEELPWMATLARFRTDRDKVARASRQTLRHIVLVTLTAFPQSILPNPLVRELGALATEAGMRIPLVEEVAADIFMGTFTTKWRDAAEIAGRALAGTLYARYYDLPEPTVWSEPRPRTSLIRRWGKQTAQDFAKICAERAKEAKGAQPAGPGNRVAGNGTVLEQSQILTTHNLVTLVEALDLDEEIRQLAPDLTDHILDWVIRRQAQPVPDRHGALQMIKNTAYAWRQAVFFLSLCDEQAQRAAVTRLRQQVSDAGIQDRFAPAVDGLAHVIAGGRFTDNGMVDGNDGRRFLGWTIGPHWCMPSRPEPKRSPRRP</sequence>
<evidence type="ECO:0000313" key="2">
    <source>
        <dbReference type="Proteomes" id="UP000579605"/>
    </source>
</evidence>
<keyword evidence="2" id="KW-1185">Reference proteome</keyword>
<reference evidence="1 2" key="1">
    <citation type="submission" date="2020-07" db="EMBL/GenBank/DDBJ databases">
        <title>Sequencing the genomes of 1000 actinobacteria strains.</title>
        <authorList>
            <person name="Klenk H.-P."/>
        </authorList>
    </citation>
    <scope>NUCLEOTIDE SEQUENCE [LARGE SCALE GENOMIC DNA]</scope>
    <source>
        <strain evidence="1 2">DSM 18448</strain>
    </source>
</reference>
<gene>
    <name evidence="1" type="ORF">F4554_005990</name>
</gene>
<evidence type="ECO:0000313" key="1">
    <source>
        <dbReference type="EMBL" id="NYH93352.1"/>
    </source>
</evidence>